<evidence type="ECO:0000256" key="2">
    <source>
        <dbReference type="ARBA" id="ARBA00012438"/>
    </source>
</evidence>
<dbReference type="Pfam" id="PF00512">
    <property type="entry name" value="HisKA"/>
    <property type="match status" value="1"/>
</dbReference>
<dbReference type="OrthoDB" id="518094at2"/>
<evidence type="ECO:0000256" key="3">
    <source>
        <dbReference type="ARBA" id="ARBA00022553"/>
    </source>
</evidence>
<dbReference type="InterPro" id="IPR005467">
    <property type="entry name" value="His_kinase_dom"/>
</dbReference>
<keyword evidence="5 11" id="KW-0418">Kinase</keyword>
<keyword evidence="6" id="KW-0902">Two-component regulatory system</keyword>
<evidence type="ECO:0000259" key="9">
    <source>
        <dbReference type="PROSITE" id="PS50109"/>
    </source>
</evidence>
<dbReference type="InterPro" id="IPR036890">
    <property type="entry name" value="HATPase_C_sf"/>
</dbReference>
<dbReference type="SMART" id="SM00387">
    <property type="entry name" value="HATPase_c"/>
    <property type="match status" value="1"/>
</dbReference>
<dbReference type="FunFam" id="1.10.287.130:FF:000001">
    <property type="entry name" value="Two-component sensor histidine kinase"/>
    <property type="match status" value="1"/>
</dbReference>
<dbReference type="InterPro" id="IPR003661">
    <property type="entry name" value="HisK_dim/P_dom"/>
</dbReference>
<protein>
    <recommendedName>
        <fullName evidence="2">histidine kinase</fullName>
        <ecNumber evidence="2">2.7.13.3</ecNumber>
    </recommendedName>
</protein>
<evidence type="ECO:0000256" key="5">
    <source>
        <dbReference type="ARBA" id="ARBA00022777"/>
    </source>
</evidence>
<dbReference type="Proteomes" id="UP000269154">
    <property type="component" value="Unassembled WGS sequence"/>
</dbReference>
<dbReference type="Gene3D" id="3.30.565.10">
    <property type="entry name" value="Histidine kinase-like ATPase, C-terminal domain"/>
    <property type="match status" value="1"/>
</dbReference>
<dbReference type="SUPFAM" id="SSF47384">
    <property type="entry name" value="Homodimeric domain of signal transducing histidine kinase"/>
    <property type="match status" value="1"/>
</dbReference>
<accession>A0A3N6PCJ8</accession>
<dbReference type="InterPro" id="IPR004358">
    <property type="entry name" value="Sig_transdc_His_kin-like_C"/>
</dbReference>
<dbReference type="GO" id="GO:0000155">
    <property type="term" value="F:phosphorelay sensor kinase activity"/>
    <property type="evidence" value="ECO:0007669"/>
    <property type="project" value="InterPro"/>
</dbReference>
<dbReference type="EMBL" id="RCBY01000046">
    <property type="protein sequence ID" value="RQH45459.1"/>
    <property type="molecule type" value="Genomic_DNA"/>
</dbReference>
<keyword evidence="3" id="KW-0597">Phosphoprotein</keyword>
<dbReference type="PANTHER" id="PTHR43047">
    <property type="entry name" value="TWO-COMPONENT HISTIDINE PROTEIN KINASE"/>
    <property type="match status" value="1"/>
</dbReference>
<dbReference type="Gene3D" id="1.10.287.130">
    <property type="match status" value="1"/>
</dbReference>
<evidence type="ECO:0000313" key="12">
    <source>
        <dbReference type="Proteomes" id="UP000269154"/>
    </source>
</evidence>
<dbReference type="AlphaFoldDB" id="A0A3N6PCJ8"/>
<dbReference type="Pfam" id="PF02518">
    <property type="entry name" value="HATPase_c"/>
    <property type="match status" value="1"/>
</dbReference>
<name>A0A3N6PCJ8_9CYAN</name>
<dbReference type="SUPFAM" id="SSF55785">
    <property type="entry name" value="PYP-like sensor domain (PAS domain)"/>
    <property type="match status" value="1"/>
</dbReference>
<dbReference type="InterPro" id="IPR000014">
    <property type="entry name" value="PAS"/>
</dbReference>
<keyword evidence="12" id="KW-1185">Reference proteome</keyword>
<keyword evidence="7" id="KW-0472">Membrane</keyword>
<dbReference type="PROSITE" id="PS50109">
    <property type="entry name" value="HIS_KIN"/>
    <property type="match status" value="1"/>
</dbReference>
<dbReference type="InterPro" id="IPR001610">
    <property type="entry name" value="PAC"/>
</dbReference>
<dbReference type="SMART" id="SM00086">
    <property type="entry name" value="PAC"/>
    <property type="match status" value="1"/>
</dbReference>
<dbReference type="InterPro" id="IPR036097">
    <property type="entry name" value="HisK_dim/P_sf"/>
</dbReference>
<dbReference type="PRINTS" id="PR00344">
    <property type="entry name" value="BCTRLSENSOR"/>
</dbReference>
<reference evidence="11 12" key="1">
    <citation type="journal article" date="2018" name="ACS Chem. Biol.">
        <title>Ketoreductase domain dysfunction expands chemodiversity: malyngamide biosynthesis in the cyanobacterium Okeania hirsuta.</title>
        <authorList>
            <person name="Moss N.A."/>
            <person name="Leao T."/>
            <person name="Rankin M."/>
            <person name="McCullough T.M."/>
            <person name="Qu P."/>
            <person name="Korobeynikov A."/>
            <person name="Smith J.L."/>
            <person name="Gerwick L."/>
            <person name="Gerwick W.H."/>
        </authorList>
    </citation>
    <scope>NUCLEOTIDE SEQUENCE [LARGE SCALE GENOMIC DNA]</scope>
    <source>
        <strain evidence="11 12">PAB10Feb10-1</strain>
    </source>
</reference>
<dbReference type="PROSITE" id="PS50113">
    <property type="entry name" value="PAC"/>
    <property type="match status" value="1"/>
</dbReference>
<dbReference type="GO" id="GO:0009927">
    <property type="term" value="F:histidine phosphotransfer kinase activity"/>
    <property type="evidence" value="ECO:0007669"/>
    <property type="project" value="TreeGrafter"/>
</dbReference>
<comment type="caution">
    <text evidence="11">The sequence shown here is derived from an EMBL/GenBank/DDBJ whole genome shotgun (WGS) entry which is preliminary data.</text>
</comment>
<keyword evidence="4" id="KW-0808">Transferase</keyword>
<dbReference type="EC" id="2.7.13.3" evidence="2"/>
<evidence type="ECO:0000259" key="10">
    <source>
        <dbReference type="PROSITE" id="PS50113"/>
    </source>
</evidence>
<dbReference type="InterPro" id="IPR000700">
    <property type="entry name" value="PAS-assoc_C"/>
</dbReference>
<evidence type="ECO:0000256" key="8">
    <source>
        <dbReference type="SAM" id="MobiDB-lite"/>
    </source>
</evidence>
<dbReference type="SUPFAM" id="SSF55874">
    <property type="entry name" value="ATPase domain of HSP90 chaperone/DNA topoisomerase II/histidine kinase"/>
    <property type="match status" value="1"/>
</dbReference>
<dbReference type="SMART" id="SM00388">
    <property type="entry name" value="HisKA"/>
    <property type="match status" value="1"/>
</dbReference>
<comment type="catalytic activity">
    <reaction evidence="1">
        <text>ATP + protein L-histidine = ADP + protein N-phospho-L-histidine.</text>
        <dbReference type="EC" id="2.7.13.3"/>
    </reaction>
</comment>
<feature type="domain" description="PAC" evidence="10">
    <location>
        <begin position="179"/>
        <end position="230"/>
    </location>
</feature>
<dbReference type="Gene3D" id="3.30.450.20">
    <property type="entry name" value="PAS domain"/>
    <property type="match status" value="1"/>
</dbReference>
<sequence length="476" mass="52464">MTGYTIKELVNSDWSLIISGVEEGRGKKEEGIGKKLIGTQTPSNCKHSVDGGVLNHKEKDKINNKEEGRGKKEEGIGKKLIGTQTPSNCKHSVDGGVLNHKEKDKINNKEEGRGKKEEGIGKKLIGTQTPSNCKHSVDGGVLNHKEKDKINNKNDKFSAQKNNSDSQLTTTLKKGIVCQVTDEFFQRRDGSHFPVEYVSTPILEQGKIIGAVVTFKDITERQAVEQMKNEFISVVSHELRTPLASIHGALALLKSGLLNQAPERGNRMLNIAIANTDRLIRLINDILDLERLHSQQVTTLKQTCNIAELMLQTVNEMQPIAEEAGVNLSVRTVDTKFWGCPDKLIQTLTNLLSNAIKYSPKGTTVWLTASKQVINRNHTISSDNFTSTVKTKCLYSYQVLIAVKDQGRGIPADQIESIFGRFQQVDASDSRQKGGTGLGLAICRSIVQQHQGKIWAESTLGEGSTFFVALPILDEI</sequence>
<proteinExistence type="predicted"/>
<evidence type="ECO:0000256" key="7">
    <source>
        <dbReference type="ARBA" id="ARBA00023136"/>
    </source>
</evidence>
<dbReference type="PANTHER" id="PTHR43047:SF72">
    <property type="entry name" value="OSMOSENSING HISTIDINE PROTEIN KINASE SLN1"/>
    <property type="match status" value="1"/>
</dbReference>
<dbReference type="InterPro" id="IPR035965">
    <property type="entry name" value="PAS-like_dom_sf"/>
</dbReference>
<dbReference type="InterPro" id="IPR003594">
    <property type="entry name" value="HATPase_dom"/>
</dbReference>
<feature type="compositionally biased region" description="Basic and acidic residues" evidence="8">
    <location>
        <begin position="55"/>
        <end position="73"/>
    </location>
</feature>
<evidence type="ECO:0000256" key="4">
    <source>
        <dbReference type="ARBA" id="ARBA00022679"/>
    </source>
</evidence>
<dbReference type="GO" id="GO:0005886">
    <property type="term" value="C:plasma membrane"/>
    <property type="evidence" value="ECO:0007669"/>
    <property type="project" value="TreeGrafter"/>
</dbReference>
<organism evidence="11 12">
    <name type="scientific">Okeania hirsuta</name>
    <dbReference type="NCBI Taxonomy" id="1458930"/>
    <lineage>
        <taxon>Bacteria</taxon>
        <taxon>Bacillati</taxon>
        <taxon>Cyanobacteriota</taxon>
        <taxon>Cyanophyceae</taxon>
        <taxon>Oscillatoriophycideae</taxon>
        <taxon>Oscillatoriales</taxon>
        <taxon>Microcoleaceae</taxon>
        <taxon>Okeania</taxon>
    </lineage>
</organism>
<gene>
    <name evidence="11" type="ORF">D5R40_10675</name>
</gene>
<dbReference type="NCBIfam" id="TIGR00229">
    <property type="entry name" value="sensory_box"/>
    <property type="match status" value="1"/>
</dbReference>
<feature type="domain" description="Histidine kinase" evidence="9">
    <location>
        <begin position="234"/>
        <end position="474"/>
    </location>
</feature>
<dbReference type="CDD" id="cd00082">
    <property type="entry name" value="HisKA"/>
    <property type="match status" value="1"/>
</dbReference>
<evidence type="ECO:0000313" key="11">
    <source>
        <dbReference type="EMBL" id="RQH45459.1"/>
    </source>
</evidence>
<evidence type="ECO:0000256" key="6">
    <source>
        <dbReference type="ARBA" id="ARBA00023012"/>
    </source>
</evidence>
<evidence type="ECO:0000256" key="1">
    <source>
        <dbReference type="ARBA" id="ARBA00000085"/>
    </source>
</evidence>
<feature type="region of interest" description="Disordered" evidence="8">
    <location>
        <begin position="27"/>
        <end position="73"/>
    </location>
</feature>
<dbReference type="FunFam" id="3.30.565.10:FF:000006">
    <property type="entry name" value="Sensor histidine kinase WalK"/>
    <property type="match status" value="1"/>
</dbReference>